<protein>
    <submittedName>
        <fullName evidence="1">DUF5044 domain-containing protein</fullName>
    </submittedName>
</protein>
<comment type="caution">
    <text evidence="1">The sequence shown here is derived from an EMBL/GenBank/DDBJ whole genome shotgun (WGS) entry which is preliminary data.</text>
</comment>
<organism evidence="1 2">
    <name type="scientific">Candidatus Flavonifractor intestinigallinarum</name>
    <dbReference type="NCBI Taxonomy" id="2838586"/>
    <lineage>
        <taxon>Bacteria</taxon>
        <taxon>Bacillati</taxon>
        <taxon>Bacillota</taxon>
        <taxon>Clostridia</taxon>
        <taxon>Eubacteriales</taxon>
        <taxon>Oscillospiraceae</taxon>
        <taxon>Flavonifractor</taxon>
    </lineage>
</organism>
<evidence type="ECO:0000313" key="1">
    <source>
        <dbReference type="EMBL" id="HJB80757.1"/>
    </source>
</evidence>
<dbReference type="AlphaFoldDB" id="A0A9D2MMA2"/>
<gene>
    <name evidence="1" type="ORF">H9712_07210</name>
</gene>
<reference evidence="1" key="2">
    <citation type="submission" date="2021-04" db="EMBL/GenBank/DDBJ databases">
        <authorList>
            <person name="Gilroy R."/>
        </authorList>
    </citation>
    <scope>NUCLEOTIDE SEQUENCE</scope>
    <source>
        <strain evidence="1">CHK192-8294</strain>
    </source>
</reference>
<dbReference type="Proteomes" id="UP000823921">
    <property type="component" value="Unassembled WGS sequence"/>
</dbReference>
<reference evidence="1" key="1">
    <citation type="journal article" date="2021" name="PeerJ">
        <title>Extensive microbial diversity within the chicken gut microbiome revealed by metagenomics and culture.</title>
        <authorList>
            <person name="Gilroy R."/>
            <person name="Ravi A."/>
            <person name="Getino M."/>
            <person name="Pursley I."/>
            <person name="Horton D.L."/>
            <person name="Alikhan N.F."/>
            <person name="Baker D."/>
            <person name="Gharbi K."/>
            <person name="Hall N."/>
            <person name="Watson M."/>
            <person name="Adriaenssens E.M."/>
            <person name="Foster-Nyarko E."/>
            <person name="Jarju S."/>
            <person name="Secka A."/>
            <person name="Antonio M."/>
            <person name="Oren A."/>
            <person name="Chaudhuri R.R."/>
            <person name="La Ragione R."/>
            <person name="Hildebrand F."/>
            <person name="Pallen M.J."/>
        </authorList>
    </citation>
    <scope>NUCLEOTIDE SEQUENCE</scope>
    <source>
        <strain evidence="1">CHK192-8294</strain>
    </source>
</reference>
<sequence>MARSFVTPAQRKRRIFRDILLLAVVLVVLVLRLDFPILTAEQALEATQDRYFFGPGEVITTLDYSREANKVKIGQYDRYYILRHGDWYAWCGVNHYGLQPESKYRELLPDSLYVRSRLRLSGGPPGQGLRRRRKVDLPVPRTGILGHSL</sequence>
<dbReference type="Pfam" id="PF16447">
    <property type="entry name" value="DUF5044"/>
    <property type="match status" value="1"/>
</dbReference>
<evidence type="ECO:0000313" key="2">
    <source>
        <dbReference type="Proteomes" id="UP000823921"/>
    </source>
</evidence>
<dbReference type="EMBL" id="DWXO01000070">
    <property type="protein sequence ID" value="HJB80757.1"/>
    <property type="molecule type" value="Genomic_DNA"/>
</dbReference>
<dbReference type="InterPro" id="IPR032243">
    <property type="entry name" value="DUF5044"/>
</dbReference>
<name>A0A9D2MMA2_9FIRM</name>
<accession>A0A9D2MMA2</accession>
<proteinExistence type="predicted"/>